<reference evidence="2 3" key="1">
    <citation type="submission" date="2012-04" db="EMBL/GenBank/DDBJ databases">
        <title>The Genome Sequence of Bacillus cereus HuA4-10.</title>
        <authorList>
            <consortium name="The Broad Institute Genome Sequencing Platform"/>
            <consortium name="The Broad Institute Genome Sequencing Center for Infectious Disease"/>
            <person name="Feldgarden M."/>
            <person name="Van der Auwera G.A."/>
            <person name="Mahillon J."/>
            <person name="Duprez V."/>
            <person name="Timmery S."/>
            <person name="Mattelet C."/>
            <person name="Dierick K."/>
            <person name="Sun M."/>
            <person name="Yu Z."/>
            <person name="Zhu L."/>
            <person name="Hu X."/>
            <person name="Shank E.B."/>
            <person name="Swiecicka I."/>
            <person name="Hansen B.M."/>
            <person name="Andrup L."/>
            <person name="Young S.K."/>
            <person name="Zeng Q."/>
            <person name="Gargeya S."/>
            <person name="Fitzgerald M."/>
            <person name="Haas B."/>
            <person name="Abouelleil A."/>
            <person name="Alvarado L."/>
            <person name="Arachchi H.M."/>
            <person name="Berlin A."/>
            <person name="Chapman S.B."/>
            <person name="Goldberg J."/>
            <person name="Griggs A."/>
            <person name="Gujja S."/>
            <person name="Hansen M."/>
            <person name="Howarth C."/>
            <person name="Imamovic A."/>
            <person name="Larimer J."/>
            <person name="McCowen C."/>
            <person name="Montmayeur A."/>
            <person name="Murphy C."/>
            <person name="Neiman D."/>
            <person name="Pearson M."/>
            <person name="Priest M."/>
            <person name="Roberts A."/>
            <person name="Saif S."/>
            <person name="Shea T."/>
            <person name="Sisk P."/>
            <person name="Sykes S."/>
            <person name="Wortman J."/>
            <person name="Nusbaum C."/>
            <person name="Birren B."/>
        </authorList>
    </citation>
    <scope>NUCLEOTIDE SEQUENCE [LARGE SCALE GENOMIC DNA]</scope>
    <source>
        <strain evidence="2 3">HuA4-10</strain>
    </source>
</reference>
<dbReference type="EMBL" id="AHEA01000015">
    <property type="protein sequence ID" value="EJQ83829.1"/>
    <property type="molecule type" value="Genomic_DNA"/>
</dbReference>
<protein>
    <submittedName>
        <fullName evidence="2">Uncharacterized protein</fullName>
    </submittedName>
</protein>
<name>J8E5G9_BACCE</name>
<organism evidence="2 3">
    <name type="scientific">Bacillus cereus HuA4-10</name>
    <dbReference type="NCBI Taxonomy" id="1053206"/>
    <lineage>
        <taxon>Bacteria</taxon>
        <taxon>Bacillati</taxon>
        <taxon>Bacillota</taxon>
        <taxon>Bacilli</taxon>
        <taxon>Bacillales</taxon>
        <taxon>Bacillaceae</taxon>
        <taxon>Bacillus</taxon>
        <taxon>Bacillus cereus group</taxon>
    </lineage>
</organism>
<gene>
    <name evidence="2" type="ORF">IGC_01355</name>
</gene>
<dbReference type="RefSeq" id="WP_002145810.1">
    <property type="nucleotide sequence ID" value="NZ_JH792148.1"/>
</dbReference>
<feature type="coiled-coil region" evidence="1">
    <location>
        <begin position="190"/>
        <end position="217"/>
    </location>
</feature>
<dbReference type="HOGENOM" id="CLU_1232986_0_0_9"/>
<dbReference type="PATRIC" id="fig|1053206.3.peg.1378"/>
<keyword evidence="1" id="KW-0175">Coiled coil</keyword>
<sequence>MALSFPNSIGCGHYAIIHLDIIQNYVEWRYDRRYRVLVIQTIPKTHTDMKHDHCYVEVALRNAENFYIFDHHIKEHATVFNYSGGTLKINDYVSLIEEESSEGKKFYIVVRDQIITDDKYKPFCLLTQHIKIYEDFGIAKRRLADYPPADFGPLLSAQYDYLKTYEKYDELQGALYTLPFHESQNCTETQTTIQNKLKELKKKIDSKRKKMLSIERKLHKTKEY</sequence>
<evidence type="ECO:0000313" key="2">
    <source>
        <dbReference type="EMBL" id="EJQ83829.1"/>
    </source>
</evidence>
<evidence type="ECO:0000313" key="3">
    <source>
        <dbReference type="Proteomes" id="UP000006977"/>
    </source>
</evidence>
<dbReference type="AlphaFoldDB" id="J8E5G9"/>
<dbReference type="Proteomes" id="UP000006977">
    <property type="component" value="Unassembled WGS sequence"/>
</dbReference>
<evidence type="ECO:0000256" key="1">
    <source>
        <dbReference type="SAM" id="Coils"/>
    </source>
</evidence>
<comment type="caution">
    <text evidence="2">The sequence shown here is derived from an EMBL/GenBank/DDBJ whole genome shotgun (WGS) entry which is preliminary data.</text>
</comment>
<proteinExistence type="predicted"/>
<accession>J8E5G9</accession>